<protein>
    <recommendedName>
        <fullName evidence="3">Streptomycin biosynthesis enzyme StrG</fullName>
    </recommendedName>
</protein>
<evidence type="ECO:0000313" key="1">
    <source>
        <dbReference type="EMBL" id="MBZ5710982.1"/>
    </source>
</evidence>
<proteinExistence type="predicted"/>
<dbReference type="Gene3D" id="2.60.120.620">
    <property type="entry name" value="q2cbj1_9rhob like domain"/>
    <property type="match status" value="1"/>
</dbReference>
<organism evidence="1 2">
    <name type="scientific">Nannocystis pusilla</name>
    <dbReference type="NCBI Taxonomy" id="889268"/>
    <lineage>
        <taxon>Bacteria</taxon>
        <taxon>Pseudomonadati</taxon>
        <taxon>Myxococcota</taxon>
        <taxon>Polyangia</taxon>
        <taxon>Nannocystales</taxon>
        <taxon>Nannocystaceae</taxon>
        <taxon>Nannocystis</taxon>
    </lineage>
</organism>
<dbReference type="Proteomes" id="UP001139031">
    <property type="component" value="Unassembled WGS sequence"/>
</dbReference>
<dbReference type="EMBL" id="JAIRAU010000023">
    <property type="protein sequence ID" value="MBZ5710982.1"/>
    <property type="molecule type" value="Genomic_DNA"/>
</dbReference>
<evidence type="ECO:0000313" key="2">
    <source>
        <dbReference type="Proteomes" id="UP001139031"/>
    </source>
</evidence>
<gene>
    <name evidence="1" type="ORF">K7C98_17185</name>
</gene>
<name>A0ABS7TRW8_9BACT</name>
<keyword evidence="2" id="KW-1185">Reference proteome</keyword>
<accession>A0ABS7TRW8</accession>
<dbReference type="SUPFAM" id="SSF51197">
    <property type="entry name" value="Clavaminate synthase-like"/>
    <property type="match status" value="1"/>
</dbReference>
<comment type="caution">
    <text evidence="1">The sequence shown here is derived from an EMBL/GenBank/DDBJ whole genome shotgun (WGS) entry which is preliminary data.</text>
</comment>
<evidence type="ECO:0008006" key="3">
    <source>
        <dbReference type="Google" id="ProtNLM"/>
    </source>
</evidence>
<reference evidence="1" key="1">
    <citation type="submission" date="2021-08" db="EMBL/GenBank/DDBJ databases">
        <authorList>
            <person name="Stevens D.C."/>
        </authorList>
    </citation>
    <scope>NUCLEOTIDE SEQUENCE</scope>
    <source>
        <strain evidence="1">DSM 53165</strain>
    </source>
</reference>
<sequence length="244" mass="27505">MAAQALAEIDRSLLAREAGPLPQRTHVLLSYDTTRFPFAAVLGRDVFRVHRLDRLHEYVRRHRARHGRAPRLSAKDNLMVCDMMARQPADAAFWRLYHGFMLRILAPLVGRGISYTSHPKLRIHLSGTSSVSSFHHDICVTKRPDQINFWAPFTDVDGTATIWLESDYGKGDFAPVPVRYGQVLIFDGGYLGHGSVDNASGVTRVSLDMRFSYKKATTRAEGVSLMNRIIQVIDGKTRDDEEVL</sequence>